<gene>
    <name evidence="6" type="ORF">TW81_03880</name>
</gene>
<dbReference type="CDD" id="cd01949">
    <property type="entry name" value="GGDEF"/>
    <property type="match status" value="1"/>
</dbReference>
<evidence type="ECO:0000313" key="7">
    <source>
        <dbReference type="Proteomes" id="UP000033673"/>
    </source>
</evidence>
<dbReference type="SUPFAM" id="SSF55785">
    <property type="entry name" value="PYP-like sensor domain (PAS domain)"/>
    <property type="match status" value="1"/>
</dbReference>
<proteinExistence type="predicted"/>
<evidence type="ECO:0000256" key="1">
    <source>
        <dbReference type="ARBA" id="ARBA00001946"/>
    </source>
</evidence>
<dbReference type="GO" id="GO:0043709">
    <property type="term" value="P:cell adhesion involved in single-species biofilm formation"/>
    <property type="evidence" value="ECO:0007669"/>
    <property type="project" value="TreeGrafter"/>
</dbReference>
<evidence type="ECO:0000313" key="6">
    <source>
        <dbReference type="EMBL" id="KJY84673.1"/>
    </source>
</evidence>
<dbReference type="GO" id="GO:0052621">
    <property type="term" value="F:diguanylate cyclase activity"/>
    <property type="evidence" value="ECO:0007669"/>
    <property type="project" value="UniProtKB-EC"/>
</dbReference>
<dbReference type="InterPro" id="IPR029787">
    <property type="entry name" value="Nucleotide_cyclase"/>
</dbReference>
<feature type="domain" description="GGDEF" evidence="5">
    <location>
        <begin position="185"/>
        <end position="318"/>
    </location>
</feature>
<dbReference type="GO" id="GO:1902201">
    <property type="term" value="P:negative regulation of bacterial-type flagellum-dependent cell motility"/>
    <property type="evidence" value="ECO:0007669"/>
    <property type="project" value="TreeGrafter"/>
</dbReference>
<name>A0A0F4NP95_9VIBR</name>
<dbReference type="PANTHER" id="PTHR45138:SF9">
    <property type="entry name" value="DIGUANYLATE CYCLASE DGCM-RELATED"/>
    <property type="match status" value="1"/>
</dbReference>
<dbReference type="SMART" id="SM00267">
    <property type="entry name" value="GGDEF"/>
    <property type="match status" value="1"/>
</dbReference>
<dbReference type="InterPro" id="IPR043128">
    <property type="entry name" value="Rev_trsase/Diguanyl_cyclase"/>
</dbReference>
<dbReference type="PROSITE" id="PS50112">
    <property type="entry name" value="PAS"/>
    <property type="match status" value="1"/>
</dbReference>
<feature type="domain" description="PAS" evidence="4">
    <location>
        <begin position="9"/>
        <end position="54"/>
    </location>
</feature>
<sequence length="322" mass="36759">MTPTTDIGDLHWVMQILGDLDAGLIVIDKEYKVCVWNTFMQSYSGIRAEEIVGKFLFEAVQDLPELWLRSKVSTACTLNSRGFSCWEDRPYLFKFKNFSPISNGLKEMRQNITFSPLTSVNGEVSHVSIIINDVTDIAKNKIHLTDSNQKLSDLSRTDGLTKLFNRAHWENCLQREFENCQVTGATSSLVIFDIDHFKRVNDTYGHTVGDHVIRHTAQELRKASRGSDICGRFGGEEFTVLLPGTCATQALYFTERLRKRIEKSVVDYEQYSVKYTISLGVCELSPYQTSHLTWLEHADKSLYFSKQTGRNRSTVFDPALIR</sequence>
<dbReference type="NCBIfam" id="TIGR00254">
    <property type="entry name" value="GGDEF"/>
    <property type="match status" value="1"/>
</dbReference>
<dbReference type="AlphaFoldDB" id="A0A0F4NP95"/>
<dbReference type="PANTHER" id="PTHR45138">
    <property type="entry name" value="REGULATORY COMPONENTS OF SENSORY TRANSDUCTION SYSTEM"/>
    <property type="match status" value="1"/>
</dbReference>
<dbReference type="STRING" id="579748.TW81_03880"/>
<dbReference type="PATRIC" id="fig|579748.3.peg.803"/>
<comment type="catalytic activity">
    <reaction evidence="3">
        <text>2 GTP = 3',3'-c-di-GMP + 2 diphosphate</text>
        <dbReference type="Rhea" id="RHEA:24898"/>
        <dbReference type="ChEBI" id="CHEBI:33019"/>
        <dbReference type="ChEBI" id="CHEBI:37565"/>
        <dbReference type="ChEBI" id="CHEBI:58805"/>
        <dbReference type="EC" id="2.7.7.65"/>
    </reaction>
</comment>
<dbReference type="Proteomes" id="UP000033673">
    <property type="component" value="Unassembled WGS sequence"/>
</dbReference>
<dbReference type="InterPro" id="IPR000014">
    <property type="entry name" value="PAS"/>
</dbReference>
<keyword evidence="7" id="KW-1185">Reference proteome</keyword>
<evidence type="ECO:0000259" key="4">
    <source>
        <dbReference type="PROSITE" id="PS50112"/>
    </source>
</evidence>
<accession>A0A0F4NP95</accession>
<dbReference type="InterPro" id="IPR000160">
    <property type="entry name" value="GGDEF_dom"/>
</dbReference>
<dbReference type="Gene3D" id="3.30.450.20">
    <property type="entry name" value="PAS domain"/>
    <property type="match status" value="1"/>
</dbReference>
<dbReference type="EMBL" id="JXXV01000007">
    <property type="protein sequence ID" value="KJY84673.1"/>
    <property type="molecule type" value="Genomic_DNA"/>
</dbReference>
<dbReference type="Pfam" id="PF00990">
    <property type="entry name" value="GGDEF"/>
    <property type="match status" value="1"/>
</dbReference>
<dbReference type="PROSITE" id="PS50887">
    <property type="entry name" value="GGDEF"/>
    <property type="match status" value="1"/>
</dbReference>
<dbReference type="OrthoDB" id="9812260at2"/>
<comment type="cofactor">
    <cofactor evidence="1">
        <name>Mg(2+)</name>
        <dbReference type="ChEBI" id="CHEBI:18420"/>
    </cofactor>
</comment>
<comment type="caution">
    <text evidence="6">The sequence shown here is derived from an EMBL/GenBank/DDBJ whole genome shotgun (WGS) entry which is preliminary data.</text>
</comment>
<reference evidence="6 7" key="1">
    <citation type="journal article" date="2015" name="BMC Genomics">
        <title>Genome mining reveals unlocked bioactive potential of marine Gram-negative bacteria.</title>
        <authorList>
            <person name="Machado H."/>
            <person name="Sonnenschein E.C."/>
            <person name="Melchiorsen J."/>
            <person name="Gram L."/>
        </authorList>
    </citation>
    <scope>NUCLEOTIDE SEQUENCE [LARGE SCALE GENOMIC DNA]</scope>
    <source>
        <strain evidence="6 7">S2757</strain>
    </source>
</reference>
<evidence type="ECO:0000256" key="3">
    <source>
        <dbReference type="ARBA" id="ARBA00034247"/>
    </source>
</evidence>
<dbReference type="SUPFAM" id="SSF55073">
    <property type="entry name" value="Nucleotide cyclase"/>
    <property type="match status" value="1"/>
</dbReference>
<dbReference type="InterPro" id="IPR050469">
    <property type="entry name" value="Diguanylate_Cyclase"/>
</dbReference>
<dbReference type="RefSeq" id="WP_045954410.1">
    <property type="nucleotide sequence ID" value="NZ_JXXV01000007.1"/>
</dbReference>
<organism evidence="6 7">
    <name type="scientific">Vibrio galatheae</name>
    <dbReference type="NCBI Taxonomy" id="579748"/>
    <lineage>
        <taxon>Bacteria</taxon>
        <taxon>Pseudomonadati</taxon>
        <taxon>Pseudomonadota</taxon>
        <taxon>Gammaproteobacteria</taxon>
        <taxon>Vibrionales</taxon>
        <taxon>Vibrionaceae</taxon>
        <taxon>Vibrio</taxon>
    </lineage>
</organism>
<dbReference type="GO" id="GO:0005886">
    <property type="term" value="C:plasma membrane"/>
    <property type="evidence" value="ECO:0007669"/>
    <property type="project" value="TreeGrafter"/>
</dbReference>
<dbReference type="Gene3D" id="3.30.70.270">
    <property type="match status" value="1"/>
</dbReference>
<evidence type="ECO:0000256" key="2">
    <source>
        <dbReference type="ARBA" id="ARBA00012528"/>
    </source>
</evidence>
<evidence type="ECO:0000259" key="5">
    <source>
        <dbReference type="PROSITE" id="PS50887"/>
    </source>
</evidence>
<dbReference type="InterPro" id="IPR035965">
    <property type="entry name" value="PAS-like_dom_sf"/>
</dbReference>
<dbReference type="EC" id="2.7.7.65" evidence="2"/>
<dbReference type="FunFam" id="3.30.70.270:FF:000001">
    <property type="entry name" value="Diguanylate cyclase domain protein"/>
    <property type="match status" value="1"/>
</dbReference>
<protein>
    <recommendedName>
        <fullName evidence="2">diguanylate cyclase</fullName>
        <ecNumber evidence="2">2.7.7.65</ecNumber>
    </recommendedName>
</protein>